<accession>A0AAN8EYP5</accession>
<dbReference type="AlphaFoldDB" id="A0AAN8EYP5"/>
<evidence type="ECO:0000313" key="3">
    <source>
        <dbReference type="Proteomes" id="UP001331761"/>
    </source>
</evidence>
<name>A0AAN8EYP5_TRICO</name>
<evidence type="ECO:0000313" key="2">
    <source>
        <dbReference type="EMBL" id="KAK5969675.1"/>
    </source>
</evidence>
<comment type="caution">
    <text evidence="2">The sequence shown here is derived from an EMBL/GenBank/DDBJ whole genome shotgun (WGS) entry which is preliminary data.</text>
</comment>
<proteinExistence type="predicted"/>
<dbReference type="Proteomes" id="UP001331761">
    <property type="component" value="Unassembled WGS sequence"/>
</dbReference>
<dbReference type="EMBL" id="WIXE01019880">
    <property type="protein sequence ID" value="KAK5969675.1"/>
    <property type="molecule type" value="Genomic_DNA"/>
</dbReference>
<feature type="region of interest" description="Disordered" evidence="1">
    <location>
        <begin position="1"/>
        <end position="22"/>
    </location>
</feature>
<reference evidence="2 3" key="1">
    <citation type="submission" date="2019-10" db="EMBL/GenBank/DDBJ databases">
        <title>Assembly and Annotation for the nematode Trichostrongylus colubriformis.</title>
        <authorList>
            <person name="Martin J."/>
        </authorList>
    </citation>
    <scope>NUCLEOTIDE SEQUENCE [LARGE SCALE GENOMIC DNA]</scope>
    <source>
        <strain evidence="2">G859</strain>
        <tissue evidence="2">Whole worm</tissue>
    </source>
</reference>
<sequence>MLKPATTFSRAPEGGQGRKAYPKALSSVNERSNLKKIMCSENRLGIRAFGGYRNPTSNYWRKALTYFAVPVEGVVACLCISACATLSHCLRLLCASTVPFCFAAREHSHALPAQSMNAAESGPSPSPFDVPVGKNLISS</sequence>
<evidence type="ECO:0000256" key="1">
    <source>
        <dbReference type="SAM" id="MobiDB-lite"/>
    </source>
</evidence>
<gene>
    <name evidence="2" type="ORF">GCK32_012244</name>
</gene>
<keyword evidence="3" id="KW-1185">Reference proteome</keyword>
<feature type="region of interest" description="Disordered" evidence="1">
    <location>
        <begin position="114"/>
        <end position="139"/>
    </location>
</feature>
<protein>
    <submittedName>
        <fullName evidence="2">Uncharacterized protein</fullName>
    </submittedName>
</protein>
<organism evidence="2 3">
    <name type="scientific">Trichostrongylus colubriformis</name>
    <name type="common">Black scour worm</name>
    <dbReference type="NCBI Taxonomy" id="6319"/>
    <lineage>
        <taxon>Eukaryota</taxon>
        <taxon>Metazoa</taxon>
        <taxon>Ecdysozoa</taxon>
        <taxon>Nematoda</taxon>
        <taxon>Chromadorea</taxon>
        <taxon>Rhabditida</taxon>
        <taxon>Rhabditina</taxon>
        <taxon>Rhabditomorpha</taxon>
        <taxon>Strongyloidea</taxon>
        <taxon>Trichostrongylidae</taxon>
        <taxon>Trichostrongylus</taxon>
    </lineage>
</organism>